<dbReference type="InterPro" id="IPR005761">
    <property type="entry name" value="UDP-N-AcMur-Glu-dNH2Pim_ligase"/>
</dbReference>
<keyword evidence="12" id="KW-0460">Magnesium</keyword>
<feature type="binding site" evidence="12">
    <location>
        <begin position="110"/>
        <end position="116"/>
    </location>
    <ligand>
        <name>ATP</name>
        <dbReference type="ChEBI" id="CHEBI:30616"/>
    </ligand>
</feature>
<evidence type="ECO:0000256" key="12">
    <source>
        <dbReference type="HAMAP-Rule" id="MF_00208"/>
    </source>
</evidence>
<comment type="subcellular location">
    <subcellularLocation>
        <location evidence="12 13">Cytoplasm</location>
    </subcellularLocation>
</comment>
<dbReference type="InterPro" id="IPR004101">
    <property type="entry name" value="Mur_ligase_C"/>
</dbReference>
<comment type="caution">
    <text evidence="17">The sequence shown here is derived from an EMBL/GenBank/DDBJ whole genome shotgun (WGS) entry which is preliminary data.</text>
</comment>
<dbReference type="InterPro" id="IPR018109">
    <property type="entry name" value="Folylpolyglutamate_synth_CS"/>
</dbReference>
<dbReference type="Gene3D" id="3.90.190.20">
    <property type="entry name" value="Mur ligase, C-terminal domain"/>
    <property type="match status" value="1"/>
</dbReference>
<dbReference type="GO" id="GO:0008360">
    <property type="term" value="P:regulation of cell shape"/>
    <property type="evidence" value="ECO:0007669"/>
    <property type="project" value="UniProtKB-KW"/>
</dbReference>
<sequence length="481" mass="54031">MILKDILIGIEYLLIQGTLDISINELKYDSRKITSNDVFICINGTLDDGNKYIDDAVLKGAATIITNKNIKIAPHITVIKVDDTREALAIMSSNYYGNPKNNIKIIGITGTNGKTTTSYMIRSILKNAGFKTALIGTICNYIGDKKIETDKTTPESLELHKLLREMVDNNITHCIMEISSHSLALKRTYGITFEYGIFTNITHDHLDFHGNFYNYYQSKKILFINSKNSIINIDNEYGKSLLIEFKNRYTYSFKNNGSISAKILCSSLEGSSFYLNYKENSLPINLKIAGLYNIHNALAASMVGILEGISLDLIKFSLENLPTIEGRFQYVCEEYPIDYKIIIDFAHSPDAIEKILNTVKPYTNGRIITVFGCVGNGDKDKRPIMGQIATNLSDHVIITTDNPKNEDPEEIINDIKNGISSDNYSVEIHRPAAIKKALSIAKKNDIVLIAGRGHESSMKIKDRTLYFTDEEVAIDFLEKRI</sequence>
<evidence type="ECO:0000256" key="13">
    <source>
        <dbReference type="RuleBase" id="RU004135"/>
    </source>
</evidence>
<evidence type="ECO:0000256" key="6">
    <source>
        <dbReference type="ARBA" id="ARBA00022741"/>
    </source>
</evidence>
<feature type="binding site" evidence="12">
    <location>
        <position position="30"/>
    </location>
    <ligand>
        <name>UDP-N-acetyl-alpha-D-muramoyl-L-alanyl-D-glutamate</name>
        <dbReference type="ChEBI" id="CHEBI:83900"/>
    </ligand>
</feature>
<comment type="pathway">
    <text evidence="1 12 13">Cell wall biogenesis; peptidoglycan biosynthesis.</text>
</comment>
<organism evidence="17 18">
    <name type="scientific">Clostridium argentinense CDC 2741</name>
    <dbReference type="NCBI Taxonomy" id="1418104"/>
    <lineage>
        <taxon>Bacteria</taxon>
        <taxon>Bacillati</taxon>
        <taxon>Bacillota</taxon>
        <taxon>Clostridia</taxon>
        <taxon>Eubacteriales</taxon>
        <taxon>Clostridiaceae</taxon>
        <taxon>Clostridium</taxon>
    </lineage>
</organism>
<dbReference type="Proteomes" id="UP000031366">
    <property type="component" value="Unassembled WGS sequence"/>
</dbReference>
<dbReference type="GO" id="GO:0005524">
    <property type="term" value="F:ATP binding"/>
    <property type="evidence" value="ECO:0007669"/>
    <property type="project" value="UniProtKB-UniRule"/>
</dbReference>
<dbReference type="InterPro" id="IPR000713">
    <property type="entry name" value="Mur_ligase_N"/>
</dbReference>
<evidence type="ECO:0000256" key="1">
    <source>
        <dbReference type="ARBA" id="ARBA00004752"/>
    </source>
</evidence>
<evidence type="ECO:0000313" key="18">
    <source>
        <dbReference type="Proteomes" id="UP000031366"/>
    </source>
</evidence>
<protein>
    <recommendedName>
        <fullName evidence="12">UDP-N-acetylmuramyl-tripeptide synthetase</fullName>
        <ecNumber evidence="12">6.3.2.-</ecNumber>
    </recommendedName>
    <alternativeName>
        <fullName evidence="12">UDP-MurNAc-tripeptide synthetase</fullName>
    </alternativeName>
</protein>
<evidence type="ECO:0000256" key="8">
    <source>
        <dbReference type="ARBA" id="ARBA00022960"/>
    </source>
</evidence>
<keyword evidence="18" id="KW-1185">Reference proteome</keyword>
<dbReference type="GO" id="GO:0071555">
    <property type="term" value="P:cell wall organization"/>
    <property type="evidence" value="ECO:0007669"/>
    <property type="project" value="UniProtKB-KW"/>
</dbReference>
<gene>
    <name evidence="12 17" type="primary">murE</name>
    <name evidence="17" type="ORF">U732_2553</name>
</gene>
<dbReference type="GO" id="GO:0051301">
    <property type="term" value="P:cell division"/>
    <property type="evidence" value="ECO:0007669"/>
    <property type="project" value="UniProtKB-KW"/>
</dbReference>
<reference evidence="17 18" key="1">
    <citation type="journal article" date="2015" name="Infect. Genet. Evol.">
        <title>Genomic sequences of six botulinum neurotoxin-producing strains representing three clostridial species illustrate the mobility and diversity of botulinum neurotoxin genes.</title>
        <authorList>
            <person name="Smith T.J."/>
            <person name="Hill K.K."/>
            <person name="Xie G."/>
            <person name="Foley B.T."/>
            <person name="Williamson C.H."/>
            <person name="Foster J.T."/>
            <person name="Johnson S.L."/>
            <person name="Chertkov O."/>
            <person name="Teshima H."/>
            <person name="Gibbons H.S."/>
            <person name="Johnsky L.A."/>
            <person name="Karavis M.A."/>
            <person name="Smith L.A."/>
        </authorList>
    </citation>
    <scope>NUCLEOTIDE SEQUENCE [LARGE SCALE GENOMIC DNA]</scope>
    <source>
        <strain evidence="17 18">CDC 2741</strain>
    </source>
</reference>
<evidence type="ECO:0000313" key="17">
    <source>
        <dbReference type="EMBL" id="KIE45384.1"/>
    </source>
</evidence>
<evidence type="ECO:0000256" key="11">
    <source>
        <dbReference type="ARBA" id="ARBA00023316"/>
    </source>
</evidence>
<evidence type="ECO:0000259" key="15">
    <source>
        <dbReference type="Pfam" id="PF02875"/>
    </source>
</evidence>
<dbReference type="SUPFAM" id="SSF53623">
    <property type="entry name" value="MurD-like peptide ligases, catalytic domain"/>
    <property type="match status" value="1"/>
</dbReference>
<comment type="function">
    <text evidence="12">Catalyzes the addition of an amino acid to the nucleotide precursor UDP-N-acetylmuramoyl-L-alanyl-D-glutamate (UMAG) in the biosynthesis of bacterial cell-wall peptidoglycan.</text>
</comment>
<keyword evidence="3 12" id="KW-0963">Cytoplasm</keyword>
<dbReference type="OrthoDB" id="9800958at2"/>
<evidence type="ECO:0000256" key="10">
    <source>
        <dbReference type="ARBA" id="ARBA00023306"/>
    </source>
</evidence>
<keyword evidence="10 12" id="KW-0131">Cell cycle</keyword>
<dbReference type="STRING" id="29341.RSJ17_21490"/>
<name>A0A0C1TXF3_9CLOT</name>
<feature type="domain" description="Mur ligase C-terminal" evidence="15">
    <location>
        <begin position="326"/>
        <end position="453"/>
    </location>
</feature>
<evidence type="ECO:0000256" key="9">
    <source>
        <dbReference type="ARBA" id="ARBA00022984"/>
    </source>
</evidence>
<feature type="domain" description="Mur ligase central" evidence="16">
    <location>
        <begin position="108"/>
        <end position="303"/>
    </location>
</feature>
<dbReference type="HAMAP" id="MF_00208">
    <property type="entry name" value="MurE"/>
    <property type="match status" value="1"/>
</dbReference>
<feature type="modified residue" description="N6-carboxylysine" evidence="12">
    <location>
        <position position="219"/>
    </location>
</feature>
<keyword evidence="9 12" id="KW-0573">Peptidoglycan synthesis</keyword>
<dbReference type="PROSITE" id="PS01011">
    <property type="entry name" value="FOLYLPOLYGLU_SYNT_1"/>
    <property type="match status" value="1"/>
</dbReference>
<dbReference type="InterPro" id="IPR036615">
    <property type="entry name" value="Mur_ligase_C_dom_sf"/>
</dbReference>
<keyword evidence="4 12" id="KW-0436">Ligase</keyword>
<dbReference type="Gene3D" id="3.40.1190.10">
    <property type="entry name" value="Mur-like, catalytic domain"/>
    <property type="match status" value="1"/>
</dbReference>
<dbReference type="InterPro" id="IPR036565">
    <property type="entry name" value="Mur-like_cat_sf"/>
</dbReference>
<feature type="binding site" evidence="12">
    <location>
        <position position="179"/>
    </location>
    <ligand>
        <name>UDP-N-acetyl-alpha-D-muramoyl-L-alanyl-D-glutamate</name>
        <dbReference type="ChEBI" id="CHEBI:83900"/>
    </ligand>
</feature>
<dbReference type="AlphaFoldDB" id="A0A0C1TXF3"/>
<evidence type="ECO:0000256" key="5">
    <source>
        <dbReference type="ARBA" id="ARBA00022618"/>
    </source>
</evidence>
<comment type="cofactor">
    <cofactor evidence="12">
        <name>Mg(2+)</name>
        <dbReference type="ChEBI" id="CHEBI:18420"/>
    </cofactor>
</comment>
<comment type="similarity">
    <text evidence="2 12">Belongs to the MurCDEF family. MurE subfamily.</text>
</comment>
<dbReference type="Pfam" id="PF02875">
    <property type="entry name" value="Mur_ligase_C"/>
    <property type="match status" value="1"/>
</dbReference>
<evidence type="ECO:0000256" key="4">
    <source>
        <dbReference type="ARBA" id="ARBA00022598"/>
    </source>
</evidence>
<dbReference type="SUPFAM" id="SSF63418">
    <property type="entry name" value="MurE/MurF N-terminal domain"/>
    <property type="match status" value="1"/>
</dbReference>
<feature type="binding site" evidence="12">
    <location>
        <begin position="152"/>
        <end position="153"/>
    </location>
    <ligand>
        <name>UDP-N-acetyl-alpha-D-muramoyl-L-alanyl-D-glutamate</name>
        <dbReference type="ChEBI" id="CHEBI:83900"/>
    </ligand>
</feature>
<evidence type="ECO:0000256" key="2">
    <source>
        <dbReference type="ARBA" id="ARBA00005898"/>
    </source>
</evidence>
<dbReference type="SUPFAM" id="SSF53244">
    <property type="entry name" value="MurD-like peptide ligases, peptide-binding domain"/>
    <property type="match status" value="1"/>
</dbReference>
<dbReference type="GO" id="GO:0009252">
    <property type="term" value="P:peptidoglycan biosynthetic process"/>
    <property type="evidence" value="ECO:0007669"/>
    <property type="project" value="UniProtKB-UniRule"/>
</dbReference>
<dbReference type="InterPro" id="IPR013221">
    <property type="entry name" value="Mur_ligase_cen"/>
</dbReference>
<feature type="binding site" evidence="12">
    <location>
        <position position="187"/>
    </location>
    <ligand>
        <name>UDP-N-acetyl-alpha-D-muramoyl-L-alanyl-D-glutamate</name>
        <dbReference type="ChEBI" id="CHEBI:83900"/>
    </ligand>
</feature>
<dbReference type="Gene3D" id="3.40.1390.10">
    <property type="entry name" value="MurE/MurF, N-terminal domain"/>
    <property type="match status" value="1"/>
</dbReference>
<dbReference type="EMBL" id="AYSO01000019">
    <property type="protein sequence ID" value="KIE45384.1"/>
    <property type="molecule type" value="Genomic_DNA"/>
</dbReference>
<dbReference type="EC" id="6.3.2.-" evidence="12"/>
<evidence type="ECO:0000256" key="7">
    <source>
        <dbReference type="ARBA" id="ARBA00022840"/>
    </source>
</evidence>
<keyword evidence="7 12" id="KW-0067">ATP-binding</keyword>
<accession>A0A0C1TXF3</accession>
<keyword evidence="5 12" id="KW-0132">Cell division</keyword>
<dbReference type="RefSeq" id="WP_039635063.1">
    <property type="nucleotide sequence ID" value="NZ_AYSO01000019.1"/>
</dbReference>
<dbReference type="Pfam" id="PF08245">
    <property type="entry name" value="Mur_ligase_M"/>
    <property type="match status" value="1"/>
</dbReference>
<comment type="PTM">
    <text evidence="12">Carboxylation is probably crucial for Mg(2+) binding and, consequently, for the gamma-phosphate positioning of ATP.</text>
</comment>
<evidence type="ECO:0000259" key="16">
    <source>
        <dbReference type="Pfam" id="PF08245"/>
    </source>
</evidence>
<evidence type="ECO:0000256" key="3">
    <source>
        <dbReference type="ARBA" id="ARBA00022490"/>
    </source>
</evidence>
<evidence type="ECO:0000259" key="14">
    <source>
        <dbReference type="Pfam" id="PF01225"/>
    </source>
</evidence>
<proteinExistence type="inferred from homology"/>
<comment type="caution">
    <text evidence="12">Lacks conserved residue(s) required for the propagation of feature annotation.</text>
</comment>
<dbReference type="PANTHER" id="PTHR23135:SF4">
    <property type="entry name" value="UDP-N-ACETYLMURAMOYL-L-ALANYL-D-GLUTAMATE--2,6-DIAMINOPIMELATE LIGASE MURE HOMOLOG, CHLOROPLASTIC"/>
    <property type="match status" value="1"/>
</dbReference>
<dbReference type="InterPro" id="IPR035911">
    <property type="entry name" value="MurE/MurF_N"/>
</dbReference>
<dbReference type="GO" id="GO:0005737">
    <property type="term" value="C:cytoplasm"/>
    <property type="evidence" value="ECO:0007669"/>
    <property type="project" value="UniProtKB-SubCell"/>
</dbReference>
<keyword evidence="6 12" id="KW-0547">Nucleotide-binding</keyword>
<feature type="domain" description="Mur ligase N-terminal catalytic" evidence="14">
    <location>
        <begin position="23"/>
        <end position="96"/>
    </location>
</feature>
<keyword evidence="11 12" id="KW-0961">Cell wall biogenesis/degradation</keyword>
<dbReference type="GO" id="GO:0004326">
    <property type="term" value="F:tetrahydrofolylpolyglutamate synthase activity"/>
    <property type="evidence" value="ECO:0007669"/>
    <property type="project" value="InterPro"/>
</dbReference>
<dbReference type="NCBIfam" id="NF001126">
    <property type="entry name" value="PRK00139.1-4"/>
    <property type="match status" value="1"/>
</dbReference>
<dbReference type="UniPathway" id="UPA00219"/>
<keyword evidence="8 12" id="KW-0133">Cell shape</keyword>
<dbReference type="NCBIfam" id="TIGR01085">
    <property type="entry name" value="murE"/>
    <property type="match status" value="1"/>
</dbReference>
<dbReference type="GO" id="GO:0000287">
    <property type="term" value="F:magnesium ion binding"/>
    <property type="evidence" value="ECO:0007669"/>
    <property type="project" value="UniProtKB-UniRule"/>
</dbReference>
<dbReference type="Pfam" id="PF01225">
    <property type="entry name" value="Mur_ligase"/>
    <property type="match status" value="1"/>
</dbReference>
<dbReference type="PANTHER" id="PTHR23135">
    <property type="entry name" value="MUR LIGASE FAMILY MEMBER"/>
    <property type="match status" value="1"/>
</dbReference>